<proteinExistence type="predicted"/>
<accession>A0ABN6IRB9</accession>
<evidence type="ECO:0000313" key="2">
    <source>
        <dbReference type="Proteomes" id="UP000824633"/>
    </source>
</evidence>
<gene>
    <name evidence="1" type="ORF">psyc5s11_08220</name>
</gene>
<dbReference type="EMBL" id="AP024849">
    <property type="protein sequence ID" value="BCZ44755.1"/>
    <property type="molecule type" value="Genomic_DNA"/>
</dbReference>
<keyword evidence="2" id="KW-1185">Reference proteome</keyword>
<reference evidence="2" key="1">
    <citation type="submission" date="2021-07" db="EMBL/GenBank/DDBJ databases">
        <title>Complete genome sequencing of a Clostridium isolate.</title>
        <authorList>
            <person name="Ueki A."/>
            <person name="Tonouchi A."/>
        </authorList>
    </citation>
    <scope>NUCLEOTIDE SEQUENCE [LARGE SCALE GENOMIC DNA]</scope>
    <source>
        <strain evidence="2">C5S11</strain>
    </source>
</reference>
<protein>
    <submittedName>
        <fullName evidence="1">Uncharacterized protein</fullName>
    </submittedName>
</protein>
<dbReference type="RefSeq" id="WP_224036413.1">
    <property type="nucleotide sequence ID" value="NZ_AP024849.1"/>
</dbReference>
<name>A0ABN6IRB9_9CLOT</name>
<evidence type="ECO:0000313" key="1">
    <source>
        <dbReference type="EMBL" id="BCZ44755.1"/>
    </source>
</evidence>
<dbReference type="Proteomes" id="UP000824633">
    <property type="component" value="Chromosome"/>
</dbReference>
<organism evidence="1 2">
    <name type="scientific">Clostridium gelidum</name>
    <dbReference type="NCBI Taxonomy" id="704125"/>
    <lineage>
        <taxon>Bacteria</taxon>
        <taxon>Bacillati</taxon>
        <taxon>Bacillota</taxon>
        <taxon>Clostridia</taxon>
        <taxon>Eubacteriales</taxon>
        <taxon>Clostridiaceae</taxon>
        <taxon>Clostridium</taxon>
    </lineage>
</organism>
<sequence>MSNKRYINQIRINPSNLNNIINAVSDYLHKTDFKPININGETFFANNTINKFNWVLCLKFRFNGTVAFIEGWLVGLDMAREPKFNEEYGIDSMYGYLWSPITMLKAVIRDVESLIKQGK</sequence>